<evidence type="ECO:0000313" key="1">
    <source>
        <dbReference type="EMBL" id="MBU5669613.1"/>
    </source>
</evidence>
<accession>A0ABS6FJJ4</accession>
<name>A0ABS6FJJ4_9FIRM</name>
<protein>
    <recommendedName>
        <fullName evidence="3">LAGLIDADG endonuclease</fullName>
    </recommendedName>
</protein>
<sequence>MEKFKESLKCTSNITKKVTKNKYVSYRMVFNSPRISNRLAELNCVQAKSLIYEPPKLQNTKLERHMIRGFYDADGSLCMSDVVNENTGYFQLSITLVGTKATLDFVKNHFSENLPNVVFHKNYGEKGKSYYLRATGIENVLNICSYLYKNANYFLERKHDIFIQALNAPYVSDNIRVGSNIGKDCDVDTEITK</sequence>
<keyword evidence="2" id="KW-1185">Reference proteome</keyword>
<evidence type="ECO:0000313" key="2">
    <source>
        <dbReference type="Proteomes" id="UP000783742"/>
    </source>
</evidence>
<proteinExistence type="predicted"/>
<dbReference type="EMBL" id="JAHLQO010000004">
    <property type="protein sequence ID" value="MBU5669613.1"/>
    <property type="molecule type" value="Genomic_DNA"/>
</dbReference>
<reference evidence="1 2" key="1">
    <citation type="submission" date="2021-06" db="EMBL/GenBank/DDBJ databases">
        <authorList>
            <person name="Sun Q."/>
            <person name="Li D."/>
        </authorList>
    </citation>
    <scope>NUCLEOTIDE SEQUENCE [LARGE SCALE GENOMIC DNA]</scope>
    <source>
        <strain evidence="1 2">MSJ-1</strain>
    </source>
</reference>
<organism evidence="1 2">
    <name type="scientific">Peptoniphilus ovalis</name>
    <dbReference type="NCBI Taxonomy" id="2841503"/>
    <lineage>
        <taxon>Bacteria</taxon>
        <taxon>Bacillati</taxon>
        <taxon>Bacillota</taxon>
        <taxon>Tissierellia</taxon>
        <taxon>Tissierellales</taxon>
        <taxon>Peptoniphilaceae</taxon>
        <taxon>Peptoniphilus</taxon>
    </lineage>
</organism>
<evidence type="ECO:0008006" key="3">
    <source>
        <dbReference type="Google" id="ProtNLM"/>
    </source>
</evidence>
<dbReference type="RefSeq" id="WP_216549447.1">
    <property type="nucleotide sequence ID" value="NZ_JAHLQO010000004.1"/>
</dbReference>
<dbReference type="Proteomes" id="UP000783742">
    <property type="component" value="Unassembled WGS sequence"/>
</dbReference>
<gene>
    <name evidence="1" type="ORF">KQI68_07140</name>
</gene>
<comment type="caution">
    <text evidence="1">The sequence shown here is derived from an EMBL/GenBank/DDBJ whole genome shotgun (WGS) entry which is preliminary data.</text>
</comment>